<evidence type="ECO:0000313" key="3">
    <source>
        <dbReference type="RefSeq" id="XP_065672222.1"/>
    </source>
</evidence>
<proteinExistence type="predicted"/>
<protein>
    <submittedName>
        <fullName evidence="2 3">Uncharacterized protein LOC136090044 isoform X1</fullName>
    </submittedName>
</protein>
<name>A0ABM4DCV6_HYDVU</name>
<sequence length="120" mass="14234">MSYHQAVWLEKNCEEKGVLPSTWVRGKLVMWPLSKMNALKLIRDRVEPGENWQCFKLIKIKNTSDSYEDCNSYDVTTATEEEDIDIQWIIKKNLKTILLFLKVMKKLILMLMQKVRRVTI</sequence>
<dbReference type="GeneID" id="136090044"/>
<dbReference type="RefSeq" id="XP_065672222.1">
    <property type="nucleotide sequence ID" value="XM_065816150.1"/>
</dbReference>
<dbReference type="RefSeq" id="XP_065672221.1">
    <property type="nucleotide sequence ID" value="XM_065816149.1"/>
</dbReference>
<accession>A0ABM4DCV6</accession>
<evidence type="ECO:0000313" key="1">
    <source>
        <dbReference type="Proteomes" id="UP001652625"/>
    </source>
</evidence>
<dbReference type="RefSeq" id="XP_065672223.1">
    <property type="nucleotide sequence ID" value="XM_065816151.1"/>
</dbReference>
<organism evidence="1 4">
    <name type="scientific">Hydra vulgaris</name>
    <name type="common">Hydra</name>
    <name type="synonym">Hydra attenuata</name>
    <dbReference type="NCBI Taxonomy" id="6087"/>
    <lineage>
        <taxon>Eukaryota</taxon>
        <taxon>Metazoa</taxon>
        <taxon>Cnidaria</taxon>
        <taxon>Hydrozoa</taxon>
        <taxon>Hydroidolina</taxon>
        <taxon>Anthoathecata</taxon>
        <taxon>Aplanulata</taxon>
        <taxon>Hydridae</taxon>
        <taxon>Hydra</taxon>
    </lineage>
</organism>
<keyword evidence="1" id="KW-1185">Reference proteome</keyword>
<evidence type="ECO:0000313" key="4">
    <source>
        <dbReference type="RefSeq" id="XP_065672223.1"/>
    </source>
</evidence>
<dbReference type="Proteomes" id="UP001652625">
    <property type="component" value="Chromosome 13"/>
</dbReference>
<reference evidence="2 3" key="1">
    <citation type="submission" date="2025-05" db="UniProtKB">
        <authorList>
            <consortium name="RefSeq"/>
        </authorList>
    </citation>
    <scope>IDENTIFICATION</scope>
</reference>
<gene>
    <name evidence="2 3 4" type="primary">LOC136090044</name>
</gene>
<evidence type="ECO:0000313" key="2">
    <source>
        <dbReference type="RefSeq" id="XP_065672221.1"/>
    </source>
</evidence>